<evidence type="ECO:0000259" key="6">
    <source>
        <dbReference type="Pfam" id="PF07304"/>
    </source>
</evidence>
<evidence type="ECO:0000256" key="4">
    <source>
        <dbReference type="ARBA" id="ARBA00023136"/>
    </source>
</evidence>
<dbReference type="GO" id="GO:0070971">
    <property type="term" value="C:endoplasmic reticulum exit site"/>
    <property type="evidence" value="ECO:0007669"/>
    <property type="project" value="TreeGrafter"/>
</dbReference>
<proteinExistence type="predicted"/>
<evidence type="ECO:0000256" key="3">
    <source>
        <dbReference type="ARBA" id="ARBA00022737"/>
    </source>
</evidence>
<dbReference type="Pfam" id="PF07304">
    <property type="entry name" value="SRA1"/>
    <property type="match status" value="1"/>
</dbReference>
<keyword evidence="2" id="KW-0853">WD repeat</keyword>
<protein>
    <submittedName>
        <fullName evidence="7">2456_t:CDS:1</fullName>
    </submittedName>
</protein>
<keyword evidence="3" id="KW-0677">Repeat</keyword>
<dbReference type="GO" id="GO:0030127">
    <property type="term" value="C:COPII vesicle coat"/>
    <property type="evidence" value="ECO:0007669"/>
    <property type="project" value="TreeGrafter"/>
</dbReference>
<keyword evidence="8" id="KW-1185">Reference proteome</keyword>
<dbReference type="GO" id="GO:0090110">
    <property type="term" value="P:COPII-coated vesicle cargo loading"/>
    <property type="evidence" value="ECO:0007669"/>
    <property type="project" value="TreeGrafter"/>
</dbReference>
<comment type="subcellular location">
    <subcellularLocation>
        <location evidence="5">Endomembrane system</location>
        <topology evidence="5">Peripheral membrane protein</topology>
        <orientation evidence="5">Cytoplasmic side</orientation>
    </subcellularLocation>
</comment>
<name>A0A9N9B456_9GLOM</name>
<comment type="caution">
    <text evidence="7">The sequence shown here is derived from an EMBL/GenBank/DDBJ whole genome shotgun (WGS) entry which is preliminary data.</text>
</comment>
<dbReference type="SUPFAM" id="SSF47938">
    <property type="entry name" value="Functional domain of the splicing factor Prp18"/>
    <property type="match status" value="1"/>
</dbReference>
<evidence type="ECO:0000256" key="2">
    <source>
        <dbReference type="ARBA" id="ARBA00022574"/>
    </source>
</evidence>
<keyword evidence="4" id="KW-0472">Membrane</keyword>
<accession>A0A9N9B456</accession>
<dbReference type="Proteomes" id="UP000789570">
    <property type="component" value="Unassembled WGS sequence"/>
</dbReference>
<feature type="domain" description="SRA1/Sec31" evidence="6">
    <location>
        <begin position="42"/>
        <end position="136"/>
    </location>
</feature>
<dbReference type="EMBL" id="CAJVPQ010001466">
    <property type="protein sequence ID" value="CAG8554430.1"/>
    <property type="molecule type" value="Genomic_DNA"/>
</dbReference>
<evidence type="ECO:0000256" key="1">
    <source>
        <dbReference type="ARBA" id="ARBA00022448"/>
    </source>
</evidence>
<dbReference type="GO" id="GO:0005198">
    <property type="term" value="F:structural molecule activity"/>
    <property type="evidence" value="ECO:0007669"/>
    <property type="project" value="TreeGrafter"/>
</dbReference>
<evidence type="ECO:0000313" key="8">
    <source>
        <dbReference type="Proteomes" id="UP000789570"/>
    </source>
</evidence>
<evidence type="ECO:0000313" key="7">
    <source>
        <dbReference type="EMBL" id="CAG8554430.1"/>
    </source>
</evidence>
<gene>
    <name evidence="7" type="ORF">FCALED_LOCUS6284</name>
</gene>
<keyword evidence="1" id="KW-0813">Transport</keyword>
<dbReference type="GO" id="GO:0007029">
    <property type="term" value="P:endoplasmic reticulum organization"/>
    <property type="evidence" value="ECO:0007669"/>
    <property type="project" value="TreeGrafter"/>
</dbReference>
<evidence type="ECO:0000256" key="5">
    <source>
        <dbReference type="ARBA" id="ARBA00029433"/>
    </source>
</evidence>
<dbReference type="PANTHER" id="PTHR13923:SF11">
    <property type="entry name" value="SECRETORY 31, ISOFORM D"/>
    <property type="match status" value="1"/>
</dbReference>
<dbReference type="InterPro" id="IPR009917">
    <property type="entry name" value="SRA1/Sec31"/>
</dbReference>
<sequence>MVTTKIATEPTDFRTASITQHWNDPPQKIFHKVEDDHKQLNSSQICLIIQKALEICKDNAKNSDKKIILDTEKRLEILYEKLESKQLSESVLGRLGRLCEYLELKDLNNSITIHGNLMTTDFDKEGKWLLGIKRLLDLYQKTLK</sequence>
<reference evidence="7" key="1">
    <citation type="submission" date="2021-06" db="EMBL/GenBank/DDBJ databases">
        <authorList>
            <person name="Kallberg Y."/>
            <person name="Tangrot J."/>
            <person name="Rosling A."/>
        </authorList>
    </citation>
    <scope>NUCLEOTIDE SEQUENCE</scope>
    <source>
        <strain evidence="7">UK204</strain>
    </source>
</reference>
<dbReference type="OrthoDB" id="542917at2759"/>
<dbReference type="InterPro" id="IPR040251">
    <property type="entry name" value="SEC31-like"/>
</dbReference>
<dbReference type="PANTHER" id="PTHR13923">
    <property type="entry name" value="SEC31-RELATED PROTEIN"/>
    <property type="match status" value="1"/>
</dbReference>
<dbReference type="AlphaFoldDB" id="A0A9N9B456"/>
<dbReference type="Gene3D" id="1.20.940.10">
    <property type="entry name" value="Functional domain of the splicing factor Prp18"/>
    <property type="match status" value="1"/>
</dbReference>
<organism evidence="7 8">
    <name type="scientific">Funneliformis caledonium</name>
    <dbReference type="NCBI Taxonomy" id="1117310"/>
    <lineage>
        <taxon>Eukaryota</taxon>
        <taxon>Fungi</taxon>
        <taxon>Fungi incertae sedis</taxon>
        <taxon>Mucoromycota</taxon>
        <taxon>Glomeromycotina</taxon>
        <taxon>Glomeromycetes</taxon>
        <taxon>Glomerales</taxon>
        <taxon>Glomeraceae</taxon>
        <taxon>Funneliformis</taxon>
    </lineage>
</organism>